<dbReference type="OrthoDB" id="467062at2"/>
<organism evidence="2 3">
    <name type="scientific">Veronia pacifica</name>
    <dbReference type="NCBI Taxonomy" id="1080227"/>
    <lineage>
        <taxon>Bacteria</taxon>
        <taxon>Pseudomonadati</taxon>
        <taxon>Pseudomonadota</taxon>
        <taxon>Gammaproteobacteria</taxon>
        <taxon>Vibrionales</taxon>
        <taxon>Vibrionaceae</taxon>
        <taxon>Veronia</taxon>
    </lineage>
</organism>
<evidence type="ECO:0000313" key="3">
    <source>
        <dbReference type="Proteomes" id="UP000094936"/>
    </source>
</evidence>
<dbReference type="InterPro" id="IPR036390">
    <property type="entry name" value="WH_DNA-bd_sf"/>
</dbReference>
<dbReference type="EMBL" id="LYBM01000002">
    <property type="protein sequence ID" value="ODA35841.1"/>
    <property type="molecule type" value="Genomic_DNA"/>
</dbReference>
<dbReference type="InterPro" id="IPR036388">
    <property type="entry name" value="WH-like_DNA-bd_sf"/>
</dbReference>
<dbReference type="InterPro" id="IPR015102">
    <property type="entry name" value="Tscrpt_reg_HTH_FeoC"/>
</dbReference>
<accession>A0A1C3ERJ1</accession>
<sequence length="71" mass="8093">MILSKLENYLRMHPGASQTEMAKHFSLTEDGIDAMMAVWSRKGKVKVVCSRAGKSTYHWLNDTEIAIRICH</sequence>
<dbReference type="Gene3D" id="1.10.10.10">
    <property type="entry name" value="Winged helix-like DNA-binding domain superfamily/Winged helix DNA-binding domain"/>
    <property type="match status" value="1"/>
</dbReference>
<evidence type="ECO:0000313" key="2">
    <source>
        <dbReference type="EMBL" id="ODA35841.1"/>
    </source>
</evidence>
<protein>
    <recommendedName>
        <fullName evidence="1">Transcriptional regulator HTH-type FeoC domain-containing protein</fullName>
    </recommendedName>
</protein>
<dbReference type="Pfam" id="PF09012">
    <property type="entry name" value="FeoC"/>
    <property type="match status" value="1"/>
</dbReference>
<gene>
    <name evidence="2" type="ORF">A8L45_02050</name>
</gene>
<dbReference type="AlphaFoldDB" id="A0A1C3ERJ1"/>
<dbReference type="RefSeq" id="WP_068898705.1">
    <property type="nucleotide sequence ID" value="NZ_JBHUIF010000032.1"/>
</dbReference>
<dbReference type="SUPFAM" id="SSF46785">
    <property type="entry name" value="Winged helix' DNA-binding domain"/>
    <property type="match status" value="1"/>
</dbReference>
<reference evidence="2 3" key="1">
    <citation type="submission" date="2016-05" db="EMBL/GenBank/DDBJ databases">
        <title>Genomic Taxonomy of the Vibrionaceae.</title>
        <authorList>
            <person name="Gomez-Gil B."/>
            <person name="Enciso-Ibarra J."/>
        </authorList>
    </citation>
    <scope>NUCLEOTIDE SEQUENCE [LARGE SCALE GENOMIC DNA]</scope>
    <source>
        <strain evidence="2 3">CAIM 1920</strain>
    </source>
</reference>
<evidence type="ECO:0000259" key="1">
    <source>
        <dbReference type="Pfam" id="PF09012"/>
    </source>
</evidence>
<feature type="domain" description="Transcriptional regulator HTH-type FeoC" evidence="1">
    <location>
        <begin position="2"/>
        <end position="53"/>
    </location>
</feature>
<dbReference type="Proteomes" id="UP000094936">
    <property type="component" value="Unassembled WGS sequence"/>
</dbReference>
<keyword evidence="3" id="KW-1185">Reference proteome</keyword>
<comment type="caution">
    <text evidence="2">The sequence shown here is derived from an EMBL/GenBank/DDBJ whole genome shotgun (WGS) entry which is preliminary data.</text>
</comment>
<name>A0A1C3ERJ1_9GAMM</name>
<proteinExistence type="predicted"/>